<protein>
    <recommendedName>
        <fullName evidence="2">Lipoyl-binding domain-containing protein</fullName>
    </recommendedName>
</protein>
<keyword evidence="1" id="KW-0450">Lipoyl</keyword>
<accession>X0SYE4</accession>
<dbReference type="PROSITE" id="PS00189">
    <property type="entry name" value="LIPOYL"/>
    <property type="match status" value="1"/>
</dbReference>
<evidence type="ECO:0000256" key="1">
    <source>
        <dbReference type="ARBA" id="ARBA00022823"/>
    </source>
</evidence>
<gene>
    <name evidence="3" type="ORF">S01H1_06413</name>
</gene>
<dbReference type="PANTHER" id="PTHR23151">
    <property type="entry name" value="DIHYDROLIPOAMIDE ACETYL/SUCCINYL-TRANSFERASE-RELATED"/>
    <property type="match status" value="1"/>
</dbReference>
<dbReference type="InterPro" id="IPR003016">
    <property type="entry name" value="2-oxoA_DH_lipoyl-BS"/>
</dbReference>
<dbReference type="InterPro" id="IPR000089">
    <property type="entry name" value="Biotin_lipoyl"/>
</dbReference>
<sequence>MADLITMPKMGFDMAEGTLVEWTKQVGDDVTEGDVVAVIETDKANVEVTAFTTGTLRRLLADVGTVVPVGQAIAVVGATDEEIDLAELSPELAGA</sequence>
<name>X0SYE4_9ZZZZ</name>
<dbReference type="AlphaFoldDB" id="X0SYE4"/>
<dbReference type="PROSITE" id="PS50968">
    <property type="entry name" value="BIOTINYL_LIPOYL"/>
    <property type="match status" value="1"/>
</dbReference>
<dbReference type="GO" id="GO:0006086">
    <property type="term" value="P:pyruvate decarboxylation to acetyl-CoA"/>
    <property type="evidence" value="ECO:0007669"/>
    <property type="project" value="InterPro"/>
</dbReference>
<comment type="caution">
    <text evidence="3">The sequence shown here is derived from an EMBL/GenBank/DDBJ whole genome shotgun (WGS) entry which is preliminary data.</text>
</comment>
<dbReference type="PANTHER" id="PTHR23151:SF90">
    <property type="entry name" value="DIHYDROLIPOYLLYSINE-RESIDUE ACETYLTRANSFERASE COMPONENT OF PYRUVATE DEHYDROGENASE COMPLEX, MITOCHONDRIAL-RELATED"/>
    <property type="match status" value="1"/>
</dbReference>
<feature type="domain" description="Lipoyl-binding" evidence="2">
    <location>
        <begin position="2"/>
        <end position="77"/>
    </location>
</feature>
<reference evidence="3" key="1">
    <citation type="journal article" date="2014" name="Front. Microbiol.">
        <title>High frequency of phylogenetically diverse reductive dehalogenase-homologous genes in deep subseafloor sedimentary metagenomes.</title>
        <authorList>
            <person name="Kawai M."/>
            <person name="Futagami T."/>
            <person name="Toyoda A."/>
            <person name="Takaki Y."/>
            <person name="Nishi S."/>
            <person name="Hori S."/>
            <person name="Arai W."/>
            <person name="Tsubouchi T."/>
            <person name="Morono Y."/>
            <person name="Uchiyama I."/>
            <person name="Ito T."/>
            <person name="Fujiyama A."/>
            <person name="Inagaki F."/>
            <person name="Takami H."/>
        </authorList>
    </citation>
    <scope>NUCLEOTIDE SEQUENCE</scope>
    <source>
        <strain evidence="3">Expedition CK06-06</strain>
    </source>
</reference>
<evidence type="ECO:0000259" key="2">
    <source>
        <dbReference type="PROSITE" id="PS50968"/>
    </source>
</evidence>
<dbReference type="EMBL" id="BARS01003313">
    <property type="protein sequence ID" value="GAF80942.1"/>
    <property type="molecule type" value="Genomic_DNA"/>
</dbReference>
<dbReference type="Gene3D" id="2.40.50.100">
    <property type="match status" value="1"/>
</dbReference>
<dbReference type="GO" id="GO:0045254">
    <property type="term" value="C:pyruvate dehydrogenase complex"/>
    <property type="evidence" value="ECO:0007669"/>
    <property type="project" value="InterPro"/>
</dbReference>
<dbReference type="Pfam" id="PF00364">
    <property type="entry name" value="Biotin_lipoyl"/>
    <property type="match status" value="1"/>
</dbReference>
<dbReference type="CDD" id="cd06849">
    <property type="entry name" value="lipoyl_domain"/>
    <property type="match status" value="1"/>
</dbReference>
<dbReference type="InterPro" id="IPR045257">
    <property type="entry name" value="E2/Pdx1"/>
</dbReference>
<dbReference type="SUPFAM" id="SSF51230">
    <property type="entry name" value="Single hybrid motif"/>
    <property type="match status" value="1"/>
</dbReference>
<organism evidence="3">
    <name type="scientific">marine sediment metagenome</name>
    <dbReference type="NCBI Taxonomy" id="412755"/>
    <lineage>
        <taxon>unclassified sequences</taxon>
        <taxon>metagenomes</taxon>
        <taxon>ecological metagenomes</taxon>
    </lineage>
</organism>
<evidence type="ECO:0000313" key="3">
    <source>
        <dbReference type="EMBL" id="GAF80942.1"/>
    </source>
</evidence>
<feature type="non-terminal residue" evidence="3">
    <location>
        <position position="95"/>
    </location>
</feature>
<proteinExistence type="predicted"/>
<dbReference type="InterPro" id="IPR011053">
    <property type="entry name" value="Single_hybrid_motif"/>
</dbReference>